<evidence type="ECO:0000256" key="14">
    <source>
        <dbReference type="SAM" id="Phobius"/>
    </source>
</evidence>
<comment type="similarity">
    <text evidence="3 12">Belongs to the complex I subunit 1 family.</text>
</comment>
<dbReference type="PROSITE" id="PS00668">
    <property type="entry name" value="COMPLEX1_ND1_2"/>
    <property type="match status" value="1"/>
</dbReference>
<gene>
    <name evidence="15" type="primary">ND1</name>
</gene>
<dbReference type="PANTHER" id="PTHR11432">
    <property type="entry name" value="NADH DEHYDROGENASE SUBUNIT 1"/>
    <property type="match status" value="1"/>
</dbReference>
<dbReference type="AlphaFoldDB" id="A0A191ZS45"/>
<evidence type="ECO:0000256" key="2">
    <source>
        <dbReference type="ARBA" id="ARBA00004448"/>
    </source>
</evidence>
<evidence type="ECO:0000256" key="3">
    <source>
        <dbReference type="ARBA" id="ARBA00010535"/>
    </source>
</evidence>
<evidence type="ECO:0000256" key="12">
    <source>
        <dbReference type="RuleBase" id="RU000471"/>
    </source>
</evidence>
<evidence type="ECO:0000256" key="11">
    <source>
        <dbReference type="ARBA" id="ARBA00023136"/>
    </source>
</evidence>
<keyword evidence="6 12" id="KW-0812">Transmembrane</keyword>
<evidence type="ECO:0000256" key="10">
    <source>
        <dbReference type="ARBA" id="ARBA00023128"/>
    </source>
</evidence>
<keyword evidence="7" id="KW-0999">Mitochondrion inner membrane</keyword>
<evidence type="ECO:0000256" key="13">
    <source>
        <dbReference type="RuleBase" id="RU000473"/>
    </source>
</evidence>
<evidence type="ECO:0000256" key="7">
    <source>
        <dbReference type="ARBA" id="ARBA00022792"/>
    </source>
</evidence>
<dbReference type="GO" id="GO:0008137">
    <property type="term" value="F:NADH dehydrogenase (ubiquinone) activity"/>
    <property type="evidence" value="ECO:0007669"/>
    <property type="project" value="UniProtKB-EC"/>
</dbReference>
<comment type="catalytic activity">
    <reaction evidence="13">
        <text>a ubiquinone + NADH + 5 H(+)(in) = a ubiquinol + NAD(+) + 4 H(+)(out)</text>
        <dbReference type="Rhea" id="RHEA:29091"/>
        <dbReference type="Rhea" id="RHEA-COMP:9565"/>
        <dbReference type="Rhea" id="RHEA-COMP:9566"/>
        <dbReference type="ChEBI" id="CHEBI:15378"/>
        <dbReference type="ChEBI" id="CHEBI:16389"/>
        <dbReference type="ChEBI" id="CHEBI:17976"/>
        <dbReference type="ChEBI" id="CHEBI:57540"/>
        <dbReference type="ChEBI" id="CHEBI:57945"/>
        <dbReference type="EC" id="7.1.1.2"/>
    </reaction>
</comment>
<dbReference type="EMBL" id="KX171073">
    <property type="protein sequence ID" value="ANJ70940.1"/>
    <property type="molecule type" value="Genomic_DNA"/>
</dbReference>
<feature type="transmembrane region" description="Helical" evidence="14">
    <location>
        <begin position="66"/>
        <end position="85"/>
    </location>
</feature>
<keyword evidence="12" id="KW-0520">NAD</keyword>
<feature type="transmembrane region" description="Helical" evidence="14">
    <location>
        <begin position="135"/>
        <end position="154"/>
    </location>
</feature>
<comment type="function">
    <text evidence="1">Core subunit of the mitochondrial membrane respiratory chain NADH dehydrogenase (Complex I) that is believed to belong to the minimal assembly required for catalysis. Complex I functions in the transfer of electrons from NADH to the respiratory chain. The immediate electron acceptor for the enzyme is believed to be ubiquinone.</text>
</comment>
<dbReference type="InterPro" id="IPR018086">
    <property type="entry name" value="NADH_UbQ_OxRdtase_su1_CS"/>
</dbReference>
<dbReference type="EC" id="7.1.1.2" evidence="13"/>
<sequence length="293" mass="34217">MFLILYVIFTLIIVGFFTLFERKILAFIQIRKGPSKVGLSGILQPMADAVKLFLKSLNSPLFSNLSLYSLSPFFFICLSLTFFFLKPFHFGLIFTHGMLILRFFYSLGVYSSLFTGWSSNSKYALIGSMRSVTQSLSYEVTLSLIFLFFCLIYSSSSVSLIIEKNFFMFNLFMNFLILLILFINFLIEASRAPFDLSECEFELVSGFNVEYGGVEFSFVFLGENLMLIFNSLILSIFLSNYEFFYLFWCVMVTMMVFTRGSYPRYRLDFMIELCWLLFIPFLVYMFIPLLMMM</sequence>
<feature type="transmembrane region" description="Helical" evidence="14">
    <location>
        <begin position="92"/>
        <end position="115"/>
    </location>
</feature>
<evidence type="ECO:0000256" key="8">
    <source>
        <dbReference type="ARBA" id="ARBA00022989"/>
    </source>
</evidence>
<dbReference type="Pfam" id="PF00146">
    <property type="entry name" value="NADHdh"/>
    <property type="match status" value="1"/>
</dbReference>
<evidence type="ECO:0000256" key="6">
    <source>
        <dbReference type="ARBA" id="ARBA00022692"/>
    </source>
</evidence>
<feature type="transmembrane region" description="Helical" evidence="14">
    <location>
        <begin position="166"/>
        <end position="187"/>
    </location>
</feature>
<feature type="transmembrane region" description="Helical" evidence="14">
    <location>
        <begin position="269"/>
        <end position="291"/>
    </location>
</feature>
<dbReference type="PANTHER" id="PTHR11432:SF3">
    <property type="entry name" value="NADH-UBIQUINONE OXIDOREDUCTASE CHAIN 1"/>
    <property type="match status" value="1"/>
</dbReference>
<accession>A0A191ZS45</accession>
<feature type="transmembrane region" description="Helical" evidence="14">
    <location>
        <begin position="227"/>
        <end position="257"/>
    </location>
</feature>
<evidence type="ECO:0000256" key="9">
    <source>
        <dbReference type="ARBA" id="ARBA00023075"/>
    </source>
</evidence>
<evidence type="ECO:0000256" key="4">
    <source>
        <dbReference type="ARBA" id="ARBA00021009"/>
    </source>
</evidence>
<evidence type="ECO:0000313" key="15">
    <source>
        <dbReference type="EMBL" id="ANJ70940.1"/>
    </source>
</evidence>
<keyword evidence="8 14" id="KW-1133">Transmembrane helix</keyword>
<keyword evidence="5" id="KW-0813">Transport</keyword>
<reference evidence="15" key="1">
    <citation type="journal article" date="2016" name="Sci. Rep.">
        <title>The mitochondrial genome of booklouse, Liposcelis sculptilis (Psocoptera: Liposcelididae) and the evolutionary timescale of Liposcelis.</title>
        <authorList>
            <person name="Shi Y."/>
            <person name="Chu Q."/>
            <person name="Wei D.D."/>
            <person name="Qiu Y.J."/>
            <person name="Shang F."/>
            <person name="Dou W."/>
            <person name="Wang J.J."/>
        </authorList>
    </citation>
    <scope>NUCLEOTIDE SEQUENCE</scope>
</reference>
<feature type="transmembrane region" description="Helical" evidence="14">
    <location>
        <begin position="6"/>
        <end position="25"/>
    </location>
</feature>
<organism evidence="15">
    <name type="scientific">Liposcelis sculptilimacula</name>
    <dbReference type="NCBI Taxonomy" id="1899352"/>
    <lineage>
        <taxon>Eukaryota</taxon>
        <taxon>Metazoa</taxon>
        <taxon>Ecdysozoa</taxon>
        <taxon>Arthropoda</taxon>
        <taxon>Hexapoda</taxon>
        <taxon>Insecta</taxon>
        <taxon>Pterygota</taxon>
        <taxon>Neoptera</taxon>
        <taxon>Paraneoptera</taxon>
        <taxon>Psocodea</taxon>
        <taxon>Troctomorpha</taxon>
        <taxon>Liposcelidetae</taxon>
        <taxon>Liposcelididae</taxon>
        <taxon>Liposcelis</taxon>
    </lineage>
</organism>
<keyword evidence="10 13" id="KW-0496">Mitochondrion</keyword>
<proteinExistence type="inferred from homology"/>
<geneLocation type="mitochondrion" evidence="15"/>
<evidence type="ECO:0000256" key="1">
    <source>
        <dbReference type="ARBA" id="ARBA00003257"/>
    </source>
</evidence>
<comment type="subcellular location">
    <subcellularLocation>
        <location evidence="2 12">Mitochondrion inner membrane</location>
        <topology evidence="2 12">Multi-pass membrane protein</topology>
    </subcellularLocation>
</comment>
<dbReference type="GO" id="GO:0009060">
    <property type="term" value="P:aerobic respiration"/>
    <property type="evidence" value="ECO:0007669"/>
    <property type="project" value="TreeGrafter"/>
</dbReference>
<keyword evidence="9 13" id="KW-0830">Ubiquinone</keyword>
<dbReference type="InterPro" id="IPR001694">
    <property type="entry name" value="NADH_UbQ_OxRdtase_su1/FPO"/>
</dbReference>
<dbReference type="GO" id="GO:0005743">
    <property type="term" value="C:mitochondrial inner membrane"/>
    <property type="evidence" value="ECO:0007669"/>
    <property type="project" value="UniProtKB-SubCell"/>
</dbReference>
<name>A0A191ZS45_9NEOP</name>
<evidence type="ECO:0000256" key="5">
    <source>
        <dbReference type="ARBA" id="ARBA00022448"/>
    </source>
</evidence>
<keyword evidence="11 14" id="KW-0472">Membrane</keyword>
<protein>
    <recommendedName>
        <fullName evidence="4 13">NADH-ubiquinone oxidoreductase chain 1</fullName>
        <ecNumber evidence="13">7.1.1.2</ecNumber>
    </recommendedName>
</protein>
<dbReference type="GO" id="GO:0003954">
    <property type="term" value="F:NADH dehydrogenase activity"/>
    <property type="evidence" value="ECO:0007669"/>
    <property type="project" value="TreeGrafter"/>
</dbReference>